<dbReference type="AlphaFoldDB" id="A0A3N7HUR3"/>
<evidence type="ECO:0000313" key="2">
    <source>
        <dbReference type="EMBL" id="RQP26088.1"/>
    </source>
</evidence>
<evidence type="ECO:0000256" key="1">
    <source>
        <dbReference type="SAM" id="SignalP"/>
    </source>
</evidence>
<evidence type="ECO:0000313" key="3">
    <source>
        <dbReference type="Proteomes" id="UP000267464"/>
    </source>
</evidence>
<gene>
    <name evidence="2" type="ORF">DZC73_03330</name>
</gene>
<reference evidence="2 3" key="1">
    <citation type="submission" date="2018-08" db="EMBL/GenBank/DDBJ databases">
        <authorList>
            <person name="Khan S.A."/>
            <person name="Jeon C.O."/>
            <person name="Chun B.H."/>
            <person name="Jeong S.E."/>
        </authorList>
    </citation>
    <scope>NUCLEOTIDE SEQUENCE [LARGE SCALE GENOMIC DNA]</scope>
    <source>
        <strain evidence="2 3">S-16</strain>
    </source>
</reference>
<organism evidence="2 3">
    <name type="scientific">Piscinibacter terrae</name>
    <dbReference type="NCBI Taxonomy" id="2496871"/>
    <lineage>
        <taxon>Bacteria</taxon>
        <taxon>Pseudomonadati</taxon>
        <taxon>Pseudomonadota</taxon>
        <taxon>Betaproteobacteria</taxon>
        <taxon>Burkholderiales</taxon>
        <taxon>Sphaerotilaceae</taxon>
        <taxon>Piscinibacter</taxon>
    </lineage>
</organism>
<feature type="signal peptide" evidence="1">
    <location>
        <begin position="1"/>
        <end position="22"/>
    </location>
</feature>
<name>A0A3N7HUR3_9BURK</name>
<dbReference type="OrthoDB" id="5943at2"/>
<comment type="caution">
    <text evidence="2">The sequence shown here is derived from an EMBL/GenBank/DDBJ whole genome shotgun (WGS) entry which is preliminary data.</text>
</comment>
<dbReference type="Proteomes" id="UP000267464">
    <property type="component" value="Unassembled WGS sequence"/>
</dbReference>
<proteinExistence type="predicted"/>
<reference evidence="2 3" key="2">
    <citation type="submission" date="2018-12" db="EMBL/GenBank/DDBJ databases">
        <title>Rhizobacter gummiphilus sp. nov., a rubber-degrading bacterium isolated from the soil of a botanical garden in Japan.</title>
        <authorList>
            <person name="Shunsuke S.S."/>
        </authorList>
    </citation>
    <scope>NUCLEOTIDE SEQUENCE [LARGE SCALE GENOMIC DNA]</scope>
    <source>
        <strain evidence="2 3">S-16</strain>
    </source>
</reference>
<feature type="chain" id="PRO_5017960346" evidence="1">
    <location>
        <begin position="23"/>
        <end position="275"/>
    </location>
</feature>
<protein>
    <submittedName>
        <fullName evidence="2">DUF4198 domain-containing protein</fullName>
    </submittedName>
</protein>
<dbReference type="RefSeq" id="WP_124538761.1">
    <property type="nucleotide sequence ID" value="NZ_QUSW01000001.1"/>
</dbReference>
<dbReference type="Pfam" id="PF10670">
    <property type="entry name" value="DUF4198"/>
    <property type="match status" value="1"/>
</dbReference>
<accession>A0A3N7HUR3</accession>
<dbReference type="InterPro" id="IPR019613">
    <property type="entry name" value="DUF4198"/>
</dbReference>
<dbReference type="EMBL" id="QUSW01000001">
    <property type="protein sequence ID" value="RQP26088.1"/>
    <property type="molecule type" value="Genomic_DNA"/>
</dbReference>
<keyword evidence="1" id="KW-0732">Signal</keyword>
<sequence>MRRLPLLAMAAGLTLSATLAHAHRAWMLPSSTILAGKEPWVTVDAAVSTDLFHADHNPMRLEGLSVVAPDGSRTAAENASTGKYRSTFDVKLAQPGTYRLAVVSESMLASYRLNGETRRWRGAADAMAKDIPAGAQDLRVTRMQSRTETFITSGKPSDKALAPSGSGLELVPLTHPNDLVTGSPASFAFVLDGLPAAGVEVTVIPGGVRYRDKLGEMKFTTDAQGRINVNWPAAGMYWISATHGAAGMGDANAGGTLDKPARRASYSATVEVLPQ</sequence>
<keyword evidence="3" id="KW-1185">Reference proteome</keyword>